<dbReference type="Proteomes" id="UP000887013">
    <property type="component" value="Unassembled WGS sequence"/>
</dbReference>
<evidence type="ECO:0000313" key="2">
    <source>
        <dbReference type="Proteomes" id="UP000887013"/>
    </source>
</evidence>
<protein>
    <submittedName>
        <fullName evidence="1">Uncharacterized protein</fullName>
    </submittedName>
</protein>
<evidence type="ECO:0000313" key="1">
    <source>
        <dbReference type="EMBL" id="GFT48998.1"/>
    </source>
</evidence>
<name>A0A8X6TUT3_NEPPI</name>
<reference evidence="1" key="1">
    <citation type="submission" date="2020-08" db="EMBL/GenBank/DDBJ databases">
        <title>Multicomponent nature underlies the extraordinary mechanical properties of spider dragline silk.</title>
        <authorList>
            <person name="Kono N."/>
            <person name="Nakamura H."/>
            <person name="Mori M."/>
            <person name="Yoshida Y."/>
            <person name="Ohtoshi R."/>
            <person name="Malay A.D."/>
            <person name="Moran D.A.P."/>
            <person name="Tomita M."/>
            <person name="Numata K."/>
            <person name="Arakawa K."/>
        </authorList>
    </citation>
    <scope>NUCLEOTIDE SEQUENCE</scope>
</reference>
<dbReference type="AlphaFoldDB" id="A0A8X6TUT3"/>
<comment type="caution">
    <text evidence="1">The sequence shown here is derived from an EMBL/GenBank/DDBJ whole genome shotgun (WGS) entry which is preliminary data.</text>
</comment>
<proteinExistence type="predicted"/>
<keyword evidence="2" id="KW-1185">Reference proteome</keyword>
<dbReference type="EMBL" id="BMAW01065136">
    <property type="protein sequence ID" value="GFT48998.1"/>
    <property type="molecule type" value="Genomic_DNA"/>
</dbReference>
<organism evidence="1 2">
    <name type="scientific">Nephila pilipes</name>
    <name type="common">Giant wood spider</name>
    <name type="synonym">Nephila maculata</name>
    <dbReference type="NCBI Taxonomy" id="299642"/>
    <lineage>
        <taxon>Eukaryota</taxon>
        <taxon>Metazoa</taxon>
        <taxon>Ecdysozoa</taxon>
        <taxon>Arthropoda</taxon>
        <taxon>Chelicerata</taxon>
        <taxon>Arachnida</taxon>
        <taxon>Araneae</taxon>
        <taxon>Araneomorphae</taxon>
        <taxon>Entelegynae</taxon>
        <taxon>Araneoidea</taxon>
        <taxon>Nephilidae</taxon>
        <taxon>Nephila</taxon>
    </lineage>
</organism>
<sequence length="188" mass="21837">MVLLMCKLRSWELKRPYLIFYYSTTRNTLSEQKLDFSIANNNNSSPFKTELYLSKTPLTNCRLTLNRYRAFPTHSHIRETNHHGIVIARKWKLVVLENFSRRNFSDYYRLEAEVSMSLGEGSFVIITRGSPSRRNLLIAGGNETVAAARALLKIDFVNNEEVLESRLSLLQYRSSFSRLYRVSAGYQP</sequence>
<gene>
    <name evidence="1" type="ORF">NPIL_90801</name>
</gene>
<accession>A0A8X6TUT3</accession>